<organism evidence="1 2">
    <name type="scientific">Sulfitobacter indolifex HEL-45</name>
    <dbReference type="NCBI Taxonomy" id="391624"/>
    <lineage>
        <taxon>Bacteria</taxon>
        <taxon>Pseudomonadati</taxon>
        <taxon>Pseudomonadota</taxon>
        <taxon>Alphaproteobacteria</taxon>
        <taxon>Rhodobacterales</taxon>
        <taxon>Roseobacteraceae</taxon>
        <taxon>Sulfitobacter</taxon>
    </lineage>
</organism>
<dbReference type="EMBL" id="ABID01000001">
    <property type="protein sequence ID" value="EDQ05609.1"/>
    <property type="molecule type" value="Genomic_DNA"/>
</dbReference>
<comment type="caution">
    <text evidence="1">The sequence shown here is derived from an EMBL/GenBank/DDBJ whole genome shotgun (WGS) entry which is preliminary data.</text>
</comment>
<accession>A0ABM9X7X4</accession>
<protein>
    <submittedName>
        <fullName evidence="1">Uncharacterized protein</fullName>
    </submittedName>
</protein>
<dbReference type="Proteomes" id="UP000003257">
    <property type="component" value="Unassembled WGS sequence"/>
</dbReference>
<evidence type="ECO:0000313" key="1">
    <source>
        <dbReference type="EMBL" id="EDQ05609.1"/>
    </source>
</evidence>
<gene>
    <name evidence="1" type="ORF">OIHEL45_02325</name>
</gene>
<name>A0ABM9X7X4_9RHOB</name>
<keyword evidence="2" id="KW-1185">Reference proteome</keyword>
<evidence type="ECO:0000313" key="2">
    <source>
        <dbReference type="Proteomes" id="UP000003257"/>
    </source>
</evidence>
<reference evidence="1 2" key="1">
    <citation type="submission" date="2007-11" db="EMBL/GenBank/DDBJ databases">
        <authorList>
            <person name="Wagner-Dobler I."/>
            <person name="Ferriera S."/>
            <person name="Johnson J."/>
            <person name="Kravitz S."/>
            <person name="Beeson K."/>
            <person name="Sutton G."/>
            <person name="Rogers Y.-H."/>
            <person name="Friedman R."/>
            <person name="Frazier M."/>
            <person name="Venter J.C."/>
        </authorList>
    </citation>
    <scope>NUCLEOTIDE SEQUENCE [LARGE SCALE GENOMIC DNA]</scope>
    <source>
        <strain evidence="1 2">HEL-45</strain>
    </source>
</reference>
<proteinExistence type="predicted"/>
<sequence>MRCVASKRALFYAAVATSLARVIKSKVCDNVGRAGIGFLRFT</sequence>